<dbReference type="AlphaFoldDB" id="A0A0D8FY96"/>
<dbReference type="Gene3D" id="3.90.170.10">
    <property type="entry name" value="Adenylosuccinate Synthetase, subunit A, domain 3"/>
    <property type="match status" value="1"/>
</dbReference>
<keyword evidence="3 8" id="KW-0479">Metal-binding</keyword>
<dbReference type="EMBL" id="JXUW01000006">
    <property type="protein sequence ID" value="KJE77247.1"/>
    <property type="molecule type" value="Genomic_DNA"/>
</dbReference>
<dbReference type="InterPro" id="IPR033128">
    <property type="entry name" value="Adenylosuccin_syn_Lys_AS"/>
</dbReference>
<dbReference type="NCBIfam" id="TIGR00184">
    <property type="entry name" value="purA"/>
    <property type="match status" value="1"/>
</dbReference>
<dbReference type="GO" id="GO:0044208">
    <property type="term" value="P:'de novo' AMP biosynthetic process"/>
    <property type="evidence" value="ECO:0007669"/>
    <property type="project" value="UniProtKB-UniRule"/>
</dbReference>
<dbReference type="GO" id="GO:0005525">
    <property type="term" value="F:GTP binding"/>
    <property type="evidence" value="ECO:0007669"/>
    <property type="project" value="UniProtKB-UniRule"/>
</dbReference>
<dbReference type="PROSITE" id="PS00513">
    <property type="entry name" value="ADENYLOSUCCIN_SYN_2"/>
    <property type="match status" value="1"/>
</dbReference>
<dbReference type="GO" id="GO:0046040">
    <property type="term" value="P:IMP metabolic process"/>
    <property type="evidence" value="ECO:0007669"/>
    <property type="project" value="TreeGrafter"/>
</dbReference>
<feature type="active site" description="Proton donor" evidence="8">
    <location>
        <position position="41"/>
    </location>
</feature>
<feature type="binding site" evidence="8">
    <location>
        <position position="13"/>
    </location>
    <ligand>
        <name>Mg(2+)</name>
        <dbReference type="ChEBI" id="CHEBI:18420"/>
    </ligand>
</feature>
<feature type="binding site" description="in other chain" evidence="8">
    <location>
        <begin position="13"/>
        <end position="16"/>
    </location>
    <ligand>
        <name>IMP</name>
        <dbReference type="ChEBI" id="CHEBI:58053"/>
        <note>ligand shared between dimeric partners</note>
    </ligand>
</feature>
<dbReference type="FunFam" id="1.10.300.10:FF:000001">
    <property type="entry name" value="Adenylosuccinate synthetase"/>
    <property type="match status" value="1"/>
</dbReference>
<dbReference type="InterPro" id="IPR001114">
    <property type="entry name" value="Adenylosuccinate_synthetase"/>
</dbReference>
<keyword evidence="5 8" id="KW-0658">Purine biosynthesis</keyword>
<keyword evidence="7 8" id="KW-0342">GTP-binding</keyword>
<keyword evidence="4 8" id="KW-0547">Nucleotide-binding</keyword>
<dbReference type="SMART" id="SM00788">
    <property type="entry name" value="Adenylsucc_synt"/>
    <property type="match status" value="1"/>
</dbReference>
<name>A0A0D8FY96_9ACTN</name>
<dbReference type="InterPro" id="IPR042109">
    <property type="entry name" value="Adenylosuccinate_synth_dom1"/>
</dbReference>
<dbReference type="InterPro" id="IPR027417">
    <property type="entry name" value="P-loop_NTPase"/>
</dbReference>
<feature type="binding site" evidence="8">
    <location>
        <begin position="12"/>
        <end position="18"/>
    </location>
    <ligand>
        <name>GTP</name>
        <dbReference type="ChEBI" id="CHEBI:37565"/>
    </ligand>
</feature>
<evidence type="ECO:0000256" key="9">
    <source>
        <dbReference type="PROSITE-ProRule" id="PRU10134"/>
    </source>
</evidence>
<dbReference type="SUPFAM" id="SSF52540">
    <property type="entry name" value="P-loop containing nucleoside triphosphate hydrolases"/>
    <property type="match status" value="1"/>
</dbReference>
<dbReference type="CDD" id="cd03108">
    <property type="entry name" value="AdSS"/>
    <property type="match status" value="1"/>
</dbReference>
<comment type="pathway">
    <text evidence="8 10">Purine metabolism; AMP biosynthesis via de novo pathway; AMP from IMP: step 1/2.</text>
</comment>
<organism evidence="11 12">
    <name type="scientific">Ferrimicrobium acidiphilum DSM 19497</name>
    <dbReference type="NCBI Taxonomy" id="1121877"/>
    <lineage>
        <taxon>Bacteria</taxon>
        <taxon>Bacillati</taxon>
        <taxon>Actinomycetota</taxon>
        <taxon>Acidimicrobiia</taxon>
        <taxon>Acidimicrobiales</taxon>
        <taxon>Acidimicrobiaceae</taxon>
        <taxon>Ferrimicrobium</taxon>
    </lineage>
</organism>
<protein>
    <recommendedName>
        <fullName evidence="8 10">Adenylosuccinate synthetase</fullName>
        <shortName evidence="8">AMPSase</shortName>
        <shortName evidence="8">AdSS</shortName>
        <ecNumber evidence="8 10">6.3.4.4</ecNumber>
    </recommendedName>
    <alternativeName>
        <fullName evidence="8">IMP--aspartate ligase</fullName>
    </alternativeName>
</protein>
<comment type="caution">
    <text evidence="11">The sequence shown here is derived from an EMBL/GenBank/DDBJ whole genome shotgun (WGS) entry which is preliminary data.</text>
</comment>
<dbReference type="EC" id="6.3.4.4" evidence="8 10"/>
<gene>
    <name evidence="8 11" type="primary">purA</name>
    <name evidence="11" type="ORF">FEAC_09590</name>
</gene>
<dbReference type="GO" id="GO:0005737">
    <property type="term" value="C:cytoplasm"/>
    <property type="evidence" value="ECO:0007669"/>
    <property type="project" value="UniProtKB-SubCell"/>
</dbReference>
<proteinExistence type="inferred from homology"/>
<evidence type="ECO:0000256" key="2">
    <source>
        <dbReference type="ARBA" id="ARBA00022598"/>
    </source>
</evidence>
<dbReference type="PATRIC" id="fig|1121877.4.peg.1040"/>
<comment type="catalytic activity">
    <reaction evidence="8 10">
        <text>IMP + L-aspartate + GTP = N(6)-(1,2-dicarboxyethyl)-AMP + GDP + phosphate + 2 H(+)</text>
        <dbReference type="Rhea" id="RHEA:15753"/>
        <dbReference type="ChEBI" id="CHEBI:15378"/>
        <dbReference type="ChEBI" id="CHEBI:29991"/>
        <dbReference type="ChEBI" id="CHEBI:37565"/>
        <dbReference type="ChEBI" id="CHEBI:43474"/>
        <dbReference type="ChEBI" id="CHEBI:57567"/>
        <dbReference type="ChEBI" id="CHEBI:58053"/>
        <dbReference type="ChEBI" id="CHEBI:58189"/>
        <dbReference type="EC" id="6.3.4.4"/>
    </reaction>
</comment>
<evidence type="ECO:0000256" key="6">
    <source>
        <dbReference type="ARBA" id="ARBA00022842"/>
    </source>
</evidence>
<dbReference type="UniPathway" id="UPA00075">
    <property type="reaction ID" value="UER00335"/>
</dbReference>
<feature type="binding site" evidence="8">
    <location>
        <begin position="40"/>
        <end position="42"/>
    </location>
    <ligand>
        <name>GTP</name>
        <dbReference type="ChEBI" id="CHEBI:37565"/>
    </ligand>
</feature>
<dbReference type="GO" id="GO:0004019">
    <property type="term" value="F:adenylosuccinate synthase activity"/>
    <property type="evidence" value="ECO:0007669"/>
    <property type="project" value="UniProtKB-UniRule"/>
</dbReference>
<comment type="subunit">
    <text evidence="1 8">Homodimer.</text>
</comment>
<feature type="binding site" evidence="8">
    <location>
        <position position="305"/>
    </location>
    <ligand>
        <name>GTP</name>
        <dbReference type="ChEBI" id="CHEBI:37565"/>
    </ligand>
</feature>
<dbReference type="FunFam" id="3.90.170.10:FF:000001">
    <property type="entry name" value="Adenylosuccinate synthetase"/>
    <property type="match status" value="1"/>
</dbReference>
<evidence type="ECO:0000313" key="11">
    <source>
        <dbReference type="EMBL" id="KJE77247.1"/>
    </source>
</evidence>
<feature type="binding site" evidence="8">
    <location>
        <begin position="413"/>
        <end position="415"/>
    </location>
    <ligand>
        <name>GTP</name>
        <dbReference type="ChEBI" id="CHEBI:37565"/>
    </ligand>
</feature>
<dbReference type="GeneID" id="78372224"/>
<dbReference type="GO" id="GO:0000287">
    <property type="term" value="F:magnesium ion binding"/>
    <property type="evidence" value="ECO:0007669"/>
    <property type="project" value="UniProtKB-UniRule"/>
</dbReference>
<dbReference type="Proteomes" id="UP000032336">
    <property type="component" value="Unassembled WGS sequence"/>
</dbReference>
<feature type="binding site" description="in other chain" evidence="8">
    <location>
        <position position="239"/>
    </location>
    <ligand>
        <name>IMP</name>
        <dbReference type="ChEBI" id="CHEBI:58053"/>
        <note>ligand shared between dimeric partners</note>
    </ligand>
</feature>
<feature type="binding site" evidence="8">
    <location>
        <begin position="331"/>
        <end position="333"/>
    </location>
    <ligand>
        <name>GTP</name>
        <dbReference type="ChEBI" id="CHEBI:37565"/>
    </ligand>
</feature>
<reference evidence="11 12" key="1">
    <citation type="submission" date="2015-01" db="EMBL/GenBank/DDBJ databases">
        <title>Draft genome of the acidophilic iron oxidizer Ferrimicrobium acidiphilum strain T23.</title>
        <authorList>
            <person name="Poehlein A."/>
            <person name="Eisen S."/>
            <person name="Schloemann M."/>
            <person name="Johnson B.D."/>
            <person name="Daniel R."/>
            <person name="Muehling M."/>
        </authorList>
    </citation>
    <scope>NUCLEOTIDE SEQUENCE [LARGE SCALE GENOMIC DNA]</scope>
    <source>
        <strain evidence="11 12">T23</strain>
    </source>
</reference>
<evidence type="ECO:0000256" key="8">
    <source>
        <dbReference type="HAMAP-Rule" id="MF_00011"/>
    </source>
</evidence>
<dbReference type="NCBIfam" id="NF002223">
    <property type="entry name" value="PRK01117.1"/>
    <property type="match status" value="1"/>
</dbReference>
<feature type="binding site" evidence="8">
    <location>
        <position position="142"/>
    </location>
    <ligand>
        <name>IMP</name>
        <dbReference type="ChEBI" id="CHEBI:58053"/>
        <note>ligand shared between dimeric partners</note>
    </ligand>
</feature>
<dbReference type="Pfam" id="PF00709">
    <property type="entry name" value="Adenylsucc_synt"/>
    <property type="match status" value="1"/>
</dbReference>
<keyword evidence="8" id="KW-0963">Cytoplasm</keyword>
<dbReference type="InterPro" id="IPR042111">
    <property type="entry name" value="Adenylosuccinate_synth_dom3"/>
</dbReference>
<evidence type="ECO:0000256" key="5">
    <source>
        <dbReference type="ARBA" id="ARBA00022755"/>
    </source>
</evidence>
<dbReference type="Gene3D" id="3.40.440.10">
    <property type="entry name" value="Adenylosuccinate Synthetase, subunit A, domain 1"/>
    <property type="match status" value="1"/>
</dbReference>
<evidence type="ECO:0000313" key="12">
    <source>
        <dbReference type="Proteomes" id="UP000032336"/>
    </source>
</evidence>
<feature type="binding site" evidence="8">
    <location>
        <position position="40"/>
    </location>
    <ligand>
        <name>Mg(2+)</name>
        <dbReference type="ChEBI" id="CHEBI:18420"/>
    </ligand>
</feature>
<comment type="similarity">
    <text evidence="8 10">Belongs to the adenylosuccinate synthetase family.</text>
</comment>
<dbReference type="OrthoDB" id="9807553at2"/>
<comment type="function">
    <text evidence="8">Plays an important role in the de novo pathway of purine nucleotide biosynthesis. Catalyzes the first committed step in the biosynthesis of AMP from IMP.</text>
</comment>
<dbReference type="HAMAP" id="MF_00011">
    <property type="entry name" value="Adenylosucc_synth"/>
    <property type="match status" value="1"/>
</dbReference>
<dbReference type="eggNOG" id="COG0104">
    <property type="taxonomic scope" value="Bacteria"/>
</dbReference>
<dbReference type="PANTHER" id="PTHR11846:SF0">
    <property type="entry name" value="ADENYLOSUCCINATE SYNTHETASE"/>
    <property type="match status" value="1"/>
</dbReference>
<feature type="binding site" description="in other chain" evidence="8">
    <location>
        <position position="303"/>
    </location>
    <ligand>
        <name>IMP</name>
        <dbReference type="ChEBI" id="CHEBI:58053"/>
        <note>ligand shared between dimeric partners</note>
    </ligand>
</feature>
<keyword evidence="12" id="KW-1185">Reference proteome</keyword>
<evidence type="ECO:0000256" key="10">
    <source>
        <dbReference type="RuleBase" id="RU000520"/>
    </source>
</evidence>
<evidence type="ECO:0000256" key="7">
    <source>
        <dbReference type="ARBA" id="ARBA00023134"/>
    </source>
</evidence>
<dbReference type="STRING" id="1121877.FEAC_09590"/>
<evidence type="ECO:0000256" key="3">
    <source>
        <dbReference type="ARBA" id="ARBA00022723"/>
    </source>
</evidence>
<accession>A0A0D8FY96</accession>
<comment type="cofactor">
    <cofactor evidence="8">
        <name>Mg(2+)</name>
        <dbReference type="ChEBI" id="CHEBI:18420"/>
    </cofactor>
    <text evidence="8">Binds 1 Mg(2+) ion per subunit.</text>
</comment>
<feature type="active site" evidence="9">
    <location>
        <position position="139"/>
    </location>
</feature>
<keyword evidence="6 8" id="KW-0460">Magnesium</keyword>
<dbReference type="PANTHER" id="PTHR11846">
    <property type="entry name" value="ADENYLOSUCCINATE SYNTHETASE"/>
    <property type="match status" value="1"/>
</dbReference>
<feature type="binding site" evidence="8">
    <location>
        <begin position="299"/>
        <end position="305"/>
    </location>
    <ligand>
        <name>substrate</name>
    </ligand>
</feature>
<feature type="binding site" description="in other chain" evidence="8">
    <location>
        <begin position="38"/>
        <end position="41"/>
    </location>
    <ligand>
        <name>IMP</name>
        <dbReference type="ChEBI" id="CHEBI:58053"/>
        <note>ligand shared between dimeric partners</note>
    </ligand>
</feature>
<dbReference type="InterPro" id="IPR042110">
    <property type="entry name" value="Adenylosuccinate_synth_dom2"/>
</dbReference>
<evidence type="ECO:0000256" key="4">
    <source>
        <dbReference type="ARBA" id="ARBA00022741"/>
    </source>
</evidence>
<evidence type="ECO:0000256" key="1">
    <source>
        <dbReference type="ARBA" id="ARBA00011738"/>
    </source>
</evidence>
<dbReference type="PROSITE" id="PS01266">
    <property type="entry name" value="ADENYLOSUCCIN_SYN_1"/>
    <property type="match status" value="1"/>
</dbReference>
<feature type="active site" description="Proton acceptor" evidence="8">
    <location>
        <position position="13"/>
    </location>
</feature>
<dbReference type="InterPro" id="IPR018220">
    <property type="entry name" value="Adenylosuccin_syn_GTP-bd"/>
</dbReference>
<feature type="binding site" description="in other chain" evidence="8">
    <location>
        <position position="224"/>
    </location>
    <ligand>
        <name>IMP</name>
        <dbReference type="ChEBI" id="CHEBI:58053"/>
        <note>ligand shared between dimeric partners</note>
    </ligand>
</feature>
<dbReference type="RefSeq" id="WP_035392548.1">
    <property type="nucleotide sequence ID" value="NZ_JXUW01000006.1"/>
</dbReference>
<dbReference type="Gene3D" id="1.10.300.10">
    <property type="entry name" value="Adenylosuccinate Synthetase, subunit A, domain 2"/>
    <property type="match status" value="1"/>
</dbReference>
<keyword evidence="2 8" id="KW-0436">Ligase</keyword>
<feature type="binding site" description="in other chain" evidence="8">
    <location>
        <position position="128"/>
    </location>
    <ligand>
        <name>IMP</name>
        <dbReference type="ChEBI" id="CHEBI:58053"/>
        <note>ligand shared between dimeric partners</note>
    </ligand>
</feature>
<sequence>MSTTVVLGTQWGDEGKGKFTDLFAADMAAVVRYQGGHNAGHTIVVGDETFALQLVPSGILYPHVTAVIANGVVVDPKVLFEELDLLESRGIDTSKLVVSGSAHLVMPYHHEIDRLTERFLGKNQLGTTRRGIGPAYADKSTRIGLRVQDLLDEKIFAEKLDVVLKEKNQILAKIYNRLPVDAEQILADYLGEYAQRMAPRIVDTVKLLHDLYNQGQGILLEGAQATFLDLDHGTYPYVTSSNPTAGGACTGTGLGPRQIDRVMGVAKAYITRVGAGPFPSELTDEIGDLLVDRGHEYGTNTKRRRRVGWFDLPMLRHAAALNSLSDLAITKADVLDTLDTVKACIGYTVGGEYTEDWPYHQSDLHKARAVYQEFPGWKRDIGGCRVRADLPKELMSYLSFLEEKSQVAISWLGVGPGRDQVVDLRA</sequence>
<comment type="subcellular location">
    <subcellularLocation>
        <location evidence="8">Cytoplasm</location>
    </subcellularLocation>
</comment>